<evidence type="ECO:0000313" key="5">
    <source>
        <dbReference type="Proteomes" id="UP001158049"/>
    </source>
</evidence>
<keyword evidence="2" id="KW-0732">Signal</keyword>
<dbReference type="EMBL" id="FXUL01000007">
    <property type="protein sequence ID" value="SMP60596.1"/>
    <property type="molecule type" value="Genomic_DNA"/>
</dbReference>
<gene>
    <name evidence="4" type="ORF">SAMN06295970_10728</name>
</gene>
<comment type="caution">
    <text evidence="4">The sequence shown here is derived from an EMBL/GenBank/DDBJ whole genome shotgun (WGS) entry which is preliminary data.</text>
</comment>
<organism evidence="4 5">
    <name type="scientific">Noviherbaspirillum suwonense</name>
    <dbReference type="NCBI Taxonomy" id="1224511"/>
    <lineage>
        <taxon>Bacteria</taxon>
        <taxon>Pseudomonadati</taxon>
        <taxon>Pseudomonadota</taxon>
        <taxon>Betaproteobacteria</taxon>
        <taxon>Burkholderiales</taxon>
        <taxon>Oxalobacteraceae</taxon>
        <taxon>Noviherbaspirillum</taxon>
    </lineage>
</organism>
<name>A0ABY1Q5Q1_9BURK</name>
<evidence type="ECO:0000256" key="2">
    <source>
        <dbReference type="SAM" id="SignalP"/>
    </source>
</evidence>
<sequence>MKKHLCTALVFTAFAFPLAAHAAGAYLGANVGSVEHKFNVNGDSTTEDKTGAKVYAGYGFTDHFGIELGYANLGKVNAALDNGVNSASLRYEAQVLYLAGTATLPVSAGFSLFAKGGVAVNYAKGTVTFNGDTKNGRAGNGTGMFGIGAAYNVSPKLSVVAEYENFGKVLEKNETNTKAQMVSVGLRYTF</sequence>
<accession>A0ABY1Q5Q1</accession>
<evidence type="ECO:0000313" key="4">
    <source>
        <dbReference type="EMBL" id="SMP60596.1"/>
    </source>
</evidence>
<dbReference type="InterPro" id="IPR000498">
    <property type="entry name" value="OmpA-like_TM_dom"/>
</dbReference>
<protein>
    <submittedName>
        <fullName evidence="4">Opacity protein</fullName>
    </submittedName>
</protein>
<dbReference type="Proteomes" id="UP001158049">
    <property type="component" value="Unassembled WGS sequence"/>
</dbReference>
<proteinExistence type="predicted"/>
<evidence type="ECO:0000259" key="3">
    <source>
        <dbReference type="Pfam" id="PF01389"/>
    </source>
</evidence>
<dbReference type="RefSeq" id="WP_283442357.1">
    <property type="nucleotide sequence ID" value="NZ_FXUL01000007.1"/>
</dbReference>
<dbReference type="Pfam" id="PF01389">
    <property type="entry name" value="OmpA_membrane"/>
    <property type="match status" value="1"/>
</dbReference>
<dbReference type="Gene3D" id="2.40.160.20">
    <property type="match status" value="1"/>
</dbReference>
<keyword evidence="5" id="KW-1185">Reference proteome</keyword>
<comment type="subcellular location">
    <subcellularLocation>
        <location evidence="1">Cell outer membrane</location>
    </subcellularLocation>
</comment>
<evidence type="ECO:0000256" key="1">
    <source>
        <dbReference type="ARBA" id="ARBA00004442"/>
    </source>
</evidence>
<dbReference type="InterPro" id="IPR011250">
    <property type="entry name" value="OMP/PagP_B-barrel"/>
</dbReference>
<reference evidence="4 5" key="1">
    <citation type="submission" date="2017-05" db="EMBL/GenBank/DDBJ databases">
        <authorList>
            <person name="Varghese N."/>
            <person name="Submissions S."/>
        </authorList>
    </citation>
    <scope>NUCLEOTIDE SEQUENCE [LARGE SCALE GENOMIC DNA]</scope>
    <source>
        <strain evidence="4 5">DSM 26001</strain>
    </source>
</reference>
<feature type="chain" id="PRO_5046485436" evidence="2">
    <location>
        <begin position="23"/>
        <end position="190"/>
    </location>
</feature>
<dbReference type="SUPFAM" id="SSF56925">
    <property type="entry name" value="OMPA-like"/>
    <property type="match status" value="1"/>
</dbReference>
<feature type="domain" description="Outer membrane protein OmpA-like transmembrane" evidence="3">
    <location>
        <begin position="23"/>
        <end position="190"/>
    </location>
</feature>
<feature type="signal peptide" evidence="2">
    <location>
        <begin position="1"/>
        <end position="22"/>
    </location>
</feature>